<feature type="compositionally biased region" description="Polar residues" evidence="1">
    <location>
        <begin position="818"/>
        <end position="831"/>
    </location>
</feature>
<feature type="compositionally biased region" description="Low complexity" evidence="1">
    <location>
        <begin position="332"/>
        <end position="346"/>
    </location>
</feature>
<dbReference type="AlphaFoldDB" id="A0AA43QQN6"/>
<protein>
    <submittedName>
        <fullName evidence="2">Uncharacterized protein</fullName>
    </submittedName>
</protein>
<feature type="compositionally biased region" description="Basic and acidic residues" evidence="1">
    <location>
        <begin position="548"/>
        <end position="561"/>
    </location>
</feature>
<comment type="caution">
    <text evidence="2">The sequence shown here is derived from an EMBL/GenBank/DDBJ whole genome shotgun (WGS) entry which is preliminary data.</text>
</comment>
<feature type="region of interest" description="Disordered" evidence="1">
    <location>
        <begin position="789"/>
        <end position="833"/>
    </location>
</feature>
<dbReference type="EMBL" id="JAPUFD010000011">
    <property type="protein sequence ID" value="MDI1490357.1"/>
    <property type="molecule type" value="Genomic_DNA"/>
</dbReference>
<feature type="compositionally biased region" description="Basic and acidic residues" evidence="1">
    <location>
        <begin position="652"/>
        <end position="664"/>
    </location>
</feature>
<organism evidence="2 3">
    <name type="scientific">Ramalina farinacea</name>
    <dbReference type="NCBI Taxonomy" id="258253"/>
    <lineage>
        <taxon>Eukaryota</taxon>
        <taxon>Fungi</taxon>
        <taxon>Dikarya</taxon>
        <taxon>Ascomycota</taxon>
        <taxon>Pezizomycotina</taxon>
        <taxon>Lecanoromycetes</taxon>
        <taxon>OSLEUM clade</taxon>
        <taxon>Lecanoromycetidae</taxon>
        <taxon>Lecanorales</taxon>
        <taxon>Lecanorineae</taxon>
        <taxon>Ramalinaceae</taxon>
        <taxon>Ramalina</taxon>
    </lineage>
</organism>
<evidence type="ECO:0000256" key="1">
    <source>
        <dbReference type="SAM" id="MobiDB-lite"/>
    </source>
</evidence>
<name>A0AA43QQN6_9LECA</name>
<accession>A0AA43QQN6</accession>
<feature type="compositionally biased region" description="Basic and acidic residues" evidence="1">
    <location>
        <begin position="595"/>
        <end position="610"/>
    </location>
</feature>
<feature type="compositionally biased region" description="Basic and acidic residues" evidence="1">
    <location>
        <begin position="50"/>
        <end position="80"/>
    </location>
</feature>
<proteinExistence type="predicted"/>
<feature type="compositionally biased region" description="Polar residues" evidence="1">
    <location>
        <begin position="471"/>
        <end position="488"/>
    </location>
</feature>
<feature type="compositionally biased region" description="Polar residues" evidence="1">
    <location>
        <begin position="347"/>
        <end position="373"/>
    </location>
</feature>
<feature type="region of interest" description="Disordered" evidence="1">
    <location>
        <begin position="1"/>
        <end position="210"/>
    </location>
</feature>
<feature type="region of interest" description="Disordered" evidence="1">
    <location>
        <begin position="750"/>
        <end position="777"/>
    </location>
</feature>
<feature type="compositionally biased region" description="Polar residues" evidence="1">
    <location>
        <begin position="141"/>
        <end position="153"/>
    </location>
</feature>
<feature type="compositionally biased region" description="Polar residues" evidence="1">
    <location>
        <begin position="753"/>
        <end position="775"/>
    </location>
</feature>
<feature type="compositionally biased region" description="Low complexity" evidence="1">
    <location>
        <begin position="688"/>
        <end position="702"/>
    </location>
</feature>
<feature type="compositionally biased region" description="Polar residues" evidence="1">
    <location>
        <begin position="670"/>
        <end position="680"/>
    </location>
</feature>
<evidence type="ECO:0000313" key="3">
    <source>
        <dbReference type="Proteomes" id="UP001161017"/>
    </source>
</evidence>
<feature type="compositionally biased region" description="Polar residues" evidence="1">
    <location>
        <begin position="508"/>
        <end position="520"/>
    </location>
</feature>
<feature type="compositionally biased region" description="Polar residues" evidence="1">
    <location>
        <begin position="427"/>
        <end position="452"/>
    </location>
</feature>
<feature type="region of interest" description="Disordered" evidence="1">
    <location>
        <begin position="228"/>
        <end position="388"/>
    </location>
</feature>
<evidence type="ECO:0000313" key="2">
    <source>
        <dbReference type="EMBL" id="MDI1490357.1"/>
    </source>
</evidence>
<feature type="region of interest" description="Disordered" evidence="1">
    <location>
        <begin position="847"/>
        <end position="866"/>
    </location>
</feature>
<reference evidence="2" key="1">
    <citation type="journal article" date="2023" name="Genome Biol. Evol.">
        <title>First Whole Genome Sequence and Flow Cytometry Genome Size Data for the Lichen-Forming Fungus Ramalina farinacea (Ascomycota).</title>
        <authorList>
            <person name="Llewellyn T."/>
            <person name="Mian S."/>
            <person name="Hill R."/>
            <person name="Leitch I.J."/>
            <person name="Gaya E."/>
        </authorList>
    </citation>
    <scope>NUCLEOTIDE SEQUENCE</scope>
    <source>
        <strain evidence="2">LIQ254RAFAR</strain>
    </source>
</reference>
<feature type="compositionally biased region" description="Basic and acidic residues" evidence="1">
    <location>
        <begin position="122"/>
        <end position="140"/>
    </location>
</feature>
<feature type="region of interest" description="Disordered" evidence="1">
    <location>
        <begin position="411"/>
        <end position="735"/>
    </location>
</feature>
<feature type="compositionally biased region" description="Polar residues" evidence="1">
    <location>
        <begin position="619"/>
        <end position="629"/>
    </location>
</feature>
<sequence length="970" mass="106744">MPRSDTLPAMVDAQTPKTGAKASTGLKVETKALPEEKAGAEICLSPSWSDHGEKERRREKKRQEREQREDEKRRKQELEGRPPAGKRLSKKPPPAAMETQKMPAELRRPRRNSLIGFISSRESSRERDDTRRSSKEEKRMSGSSFTSFMTGRRSQSESRRPSIALDDNADRSESEAETWNPKVSTKAPRLPSLRFSSRKQKNEKAVTWGAGDESENEFVAFAYQLHGPAVKKTSNDPGQDESRQKTVSTVKSKFEEASMSSDKSLPDTQHKQRPAASGVSKSMTEPILPTLKKPHQETMNTSRPMRQREISNKSQPAEAKLGSPEYHAKAGSTSSEEAAAELITLLKDQNQKQIQALPSPKSPSAPNRSSGDGSSYVHKQRMYQQQRSIAGFEEQQALQLFNEQAAIAALERENTEQLPKPPEISDENANARNFSRPSQSPSRNVPRPNSMTEDVVRGRSASPAKRASVQPRAQPQPSPLKTVSQAPATTIDKLQEQHTKTLKRASEQIPQLNPPQAQVSKTDKLLGFRRRSRQSPTSPEMKGLPTSLDKKEPPEIKEQHPALRPIPSESKPHEEAAPIKRSKLDRMSAQIPFRTRRDSASPPEESKRIPQPDVKATGASKTRPLSNSIMDVKSAMPKSSGPPDPRTVPTDRANDRAKREREQALAKARASQNGVEQTGKQARPPVKSIHSSENSSHSSVDSAILAAEYTEVLSPTSSLNDDNEPKTKSTAKVHKNSELVVESVTGEGILRKTSITRPRSNPQLQTQSTVSNSLPSLDFLPKLKHQPLVKATKPASAGHSPSPPMPAKIKVPAPVTPPSTAYKSPATSNPPDLSLMPRSPLRQPSRFPAPAFNRSATSVTTPGKGSMAGGLEVKPIAKLFVICCKCKFWHDLPSKLYEAMALPKELHRKADGSMSDVAPENLANGAGQDKAKGAAARLDTAVKCPWCEHAMTTWCCAGWTTVVYMHERHH</sequence>
<dbReference type="Proteomes" id="UP001161017">
    <property type="component" value="Unassembled WGS sequence"/>
</dbReference>
<feature type="compositionally biased region" description="Polar residues" evidence="1">
    <location>
        <begin position="854"/>
        <end position="863"/>
    </location>
</feature>
<feature type="compositionally biased region" description="Basic and acidic residues" evidence="1">
    <location>
        <begin position="570"/>
        <end position="586"/>
    </location>
</feature>
<feature type="compositionally biased region" description="Basic and acidic residues" evidence="1">
    <location>
        <begin position="28"/>
        <end position="39"/>
    </location>
</feature>
<keyword evidence="3" id="KW-1185">Reference proteome</keyword>
<gene>
    <name evidence="2" type="ORF">OHK93_001557</name>
</gene>